<sequence>MRLLIVEDEWLVAEDHATALRGAGYDVLGPVASVAEAAQVLAEERVDLAILDVGLIGGTSYSLADSLAARKIPFVFVTGYAARDLPPHLRCHAFVSKPAPAATLLATVQEILA</sequence>
<organism evidence="4 5">
    <name type="scientific">Oceanibaculum pacificum</name>
    <dbReference type="NCBI Taxonomy" id="580166"/>
    <lineage>
        <taxon>Bacteria</taxon>
        <taxon>Pseudomonadati</taxon>
        <taxon>Pseudomonadota</taxon>
        <taxon>Alphaproteobacteria</taxon>
        <taxon>Rhodospirillales</taxon>
        <taxon>Oceanibaculaceae</taxon>
        <taxon>Oceanibaculum</taxon>
    </lineage>
</organism>
<dbReference type="GO" id="GO:0000160">
    <property type="term" value="P:phosphorelay signal transduction system"/>
    <property type="evidence" value="ECO:0007669"/>
    <property type="project" value="InterPro"/>
</dbReference>
<dbReference type="RefSeq" id="WP_067555194.1">
    <property type="nucleotide sequence ID" value="NZ_LPXN01000101.1"/>
</dbReference>
<dbReference type="STRING" id="580166.AUP43_07895"/>
<evidence type="ECO:0000313" key="4">
    <source>
        <dbReference type="EMBL" id="KZD09015.1"/>
    </source>
</evidence>
<name>A0A154W634_9PROT</name>
<evidence type="ECO:0000256" key="1">
    <source>
        <dbReference type="ARBA" id="ARBA00022553"/>
    </source>
</evidence>
<dbReference type="PANTHER" id="PTHR44591">
    <property type="entry name" value="STRESS RESPONSE REGULATOR PROTEIN 1"/>
    <property type="match status" value="1"/>
</dbReference>
<dbReference type="EMBL" id="LPXN01000101">
    <property type="protein sequence ID" value="KZD09015.1"/>
    <property type="molecule type" value="Genomic_DNA"/>
</dbReference>
<dbReference type="InterPro" id="IPR050595">
    <property type="entry name" value="Bact_response_regulator"/>
</dbReference>
<reference evidence="4 5" key="1">
    <citation type="submission" date="2015-12" db="EMBL/GenBank/DDBJ databases">
        <title>Genome sequence of Oceanibaculum pacificum MCCC 1A02656.</title>
        <authorList>
            <person name="Lu L."/>
            <person name="Lai Q."/>
            <person name="Shao Z."/>
            <person name="Qian P."/>
        </authorList>
    </citation>
    <scope>NUCLEOTIDE SEQUENCE [LARGE SCALE GENOMIC DNA]</scope>
    <source>
        <strain evidence="4 5">MCCC 1A02656</strain>
    </source>
</reference>
<evidence type="ECO:0000313" key="5">
    <source>
        <dbReference type="Proteomes" id="UP000076400"/>
    </source>
</evidence>
<dbReference type="SMART" id="SM00448">
    <property type="entry name" value="REC"/>
    <property type="match status" value="1"/>
</dbReference>
<protein>
    <recommendedName>
        <fullName evidence="3">Response regulatory domain-containing protein</fullName>
    </recommendedName>
</protein>
<dbReference type="AlphaFoldDB" id="A0A154W634"/>
<keyword evidence="1 2" id="KW-0597">Phosphoprotein</keyword>
<comment type="caution">
    <text evidence="4">The sequence shown here is derived from an EMBL/GenBank/DDBJ whole genome shotgun (WGS) entry which is preliminary data.</text>
</comment>
<dbReference type="SUPFAM" id="SSF52172">
    <property type="entry name" value="CheY-like"/>
    <property type="match status" value="1"/>
</dbReference>
<feature type="modified residue" description="4-aspartylphosphate" evidence="2">
    <location>
        <position position="52"/>
    </location>
</feature>
<dbReference type="InterPro" id="IPR001789">
    <property type="entry name" value="Sig_transdc_resp-reg_receiver"/>
</dbReference>
<dbReference type="OrthoDB" id="582170at2"/>
<dbReference type="PROSITE" id="PS50110">
    <property type="entry name" value="RESPONSE_REGULATORY"/>
    <property type="match status" value="1"/>
</dbReference>
<dbReference type="InterPro" id="IPR011006">
    <property type="entry name" value="CheY-like_superfamily"/>
</dbReference>
<proteinExistence type="predicted"/>
<feature type="domain" description="Response regulatory" evidence="3">
    <location>
        <begin position="2"/>
        <end position="112"/>
    </location>
</feature>
<dbReference type="Pfam" id="PF00072">
    <property type="entry name" value="Response_reg"/>
    <property type="match status" value="1"/>
</dbReference>
<dbReference type="Proteomes" id="UP000076400">
    <property type="component" value="Unassembled WGS sequence"/>
</dbReference>
<gene>
    <name evidence="4" type="ORF">AUP43_07895</name>
</gene>
<dbReference type="Gene3D" id="3.40.50.2300">
    <property type="match status" value="1"/>
</dbReference>
<evidence type="ECO:0000256" key="2">
    <source>
        <dbReference type="PROSITE-ProRule" id="PRU00169"/>
    </source>
</evidence>
<dbReference type="PANTHER" id="PTHR44591:SF24">
    <property type="entry name" value="PROTEIN-GLUTAMATE METHYLESTERASE_PROTEIN-GLUTAMINE GLUTAMINASE 1"/>
    <property type="match status" value="1"/>
</dbReference>
<evidence type="ECO:0000259" key="3">
    <source>
        <dbReference type="PROSITE" id="PS50110"/>
    </source>
</evidence>
<keyword evidence="5" id="KW-1185">Reference proteome</keyword>
<accession>A0A154W634</accession>